<proteinExistence type="predicted"/>
<evidence type="ECO:0000313" key="1">
    <source>
        <dbReference type="EMBL" id="GAA2264290.1"/>
    </source>
</evidence>
<gene>
    <name evidence="1" type="ORF">GCM10010430_56180</name>
</gene>
<reference evidence="2" key="1">
    <citation type="journal article" date="2019" name="Int. J. Syst. Evol. Microbiol.">
        <title>The Global Catalogue of Microorganisms (GCM) 10K type strain sequencing project: providing services to taxonomists for standard genome sequencing and annotation.</title>
        <authorList>
            <consortium name="The Broad Institute Genomics Platform"/>
            <consortium name="The Broad Institute Genome Sequencing Center for Infectious Disease"/>
            <person name="Wu L."/>
            <person name="Ma J."/>
        </authorList>
    </citation>
    <scope>NUCLEOTIDE SEQUENCE [LARGE SCALE GENOMIC DNA]</scope>
    <source>
        <strain evidence="2">JCM 7356</strain>
    </source>
</reference>
<protein>
    <submittedName>
        <fullName evidence="1">Uncharacterized protein</fullName>
    </submittedName>
</protein>
<sequence length="103" mass="9345">MELLLGEPAGQVVGGALPRVGDDTDGQGLVEAAQGDASVCLVRETGTADGAAVAVGGGDVDGEGPAAVPGVGGEVRAAGAELAAVVVAAAAAPVDASAVAGGA</sequence>
<name>A0ABP5RNA5_9ACTN</name>
<dbReference type="RefSeq" id="WP_344639300.1">
    <property type="nucleotide sequence ID" value="NZ_BAAATR010000030.1"/>
</dbReference>
<dbReference type="EMBL" id="BAAATR010000030">
    <property type="protein sequence ID" value="GAA2264290.1"/>
    <property type="molecule type" value="Genomic_DNA"/>
</dbReference>
<dbReference type="Proteomes" id="UP001500305">
    <property type="component" value="Unassembled WGS sequence"/>
</dbReference>
<organism evidence="1 2">
    <name type="scientific">Kitasatospora cystarginea</name>
    <dbReference type="NCBI Taxonomy" id="58350"/>
    <lineage>
        <taxon>Bacteria</taxon>
        <taxon>Bacillati</taxon>
        <taxon>Actinomycetota</taxon>
        <taxon>Actinomycetes</taxon>
        <taxon>Kitasatosporales</taxon>
        <taxon>Streptomycetaceae</taxon>
        <taxon>Kitasatospora</taxon>
    </lineage>
</organism>
<keyword evidence="2" id="KW-1185">Reference proteome</keyword>
<evidence type="ECO:0000313" key="2">
    <source>
        <dbReference type="Proteomes" id="UP001500305"/>
    </source>
</evidence>
<accession>A0ABP5RNA5</accession>
<comment type="caution">
    <text evidence="1">The sequence shown here is derived from an EMBL/GenBank/DDBJ whole genome shotgun (WGS) entry which is preliminary data.</text>
</comment>